<evidence type="ECO:0000259" key="1">
    <source>
        <dbReference type="Pfam" id="PF00248"/>
    </source>
</evidence>
<proteinExistence type="predicted"/>
<dbReference type="SUPFAM" id="SSF51430">
    <property type="entry name" value="NAD(P)-linked oxidoreductase"/>
    <property type="match status" value="1"/>
</dbReference>
<gene>
    <name evidence="2" type="ORF">N0D28_12620</name>
</gene>
<dbReference type="Proteomes" id="UP001060261">
    <property type="component" value="Chromosome"/>
</dbReference>
<feature type="domain" description="NADP-dependent oxidoreductase" evidence="1">
    <location>
        <begin position="41"/>
        <end position="279"/>
    </location>
</feature>
<dbReference type="InterPro" id="IPR053135">
    <property type="entry name" value="AKR2_Oxidoreductase"/>
</dbReference>
<evidence type="ECO:0000313" key="3">
    <source>
        <dbReference type="Proteomes" id="UP001060261"/>
    </source>
</evidence>
<evidence type="ECO:0000313" key="2">
    <source>
        <dbReference type="EMBL" id="UWX63573.1"/>
    </source>
</evidence>
<reference evidence="2" key="1">
    <citation type="submission" date="2022-09" db="EMBL/GenBank/DDBJ databases">
        <title>genome sequence of Deinococcus rubellus.</title>
        <authorList>
            <person name="Srinivasan S."/>
        </authorList>
    </citation>
    <scope>NUCLEOTIDE SEQUENCE</scope>
    <source>
        <strain evidence="2">Ant6</strain>
    </source>
</reference>
<protein>
    <submittedName>
        <fullName evidence="2">Aldo/keto reductase</fullName>
    </submittedName>
</protein>
<name>A0ABY5YEV7_9DEIO</name>
<dbReference type="PANTHER" id="PTHR43312">
    <property type="entry name" value="D-THREO-ALDOSE 1-DEHYDROGENASE"/>
    <property type="match status" value="1"/>
</dbReference>
<dbReference type="InterPro" id="IPR023210">
    <property type="entry name" value="NADP_OxRdtase_dom"/>
</dbReference>
<accession>A0ABY5YEV7</accession>
<dbReference type="RefSeq" id="WP_260559858.1">
    <property type="nucleotide sequence ID" value="NZ_BAABEC010000170.1"/>
</dbReference>
<dbReference type="Pfam" id="PF00248">
    <property type="entry name" value="Aldo_ket_red"/>
    <property type="match status" value="1"/>
</dbReference>
<keyword evidence="3" id="KW-1185">Reference proteome</keyword>
<dbReference type="InterPro" id="IPR036812">
    <property type="entry name" value="NAD(P)_OxRdtase_dom_sf"/>
</dbReference>
<dbReference type="Gene3D" id="3.20.20.100">
    <property type="entry name" value="NADP-dependent oxidoreductase domain"/>
    <property type="match status" value="1"/>
</dbReference>
<dbReference type="EMBL" id="CP104213">
    <property type="protein sequence ID" value="UWX63573.1"/>
    <property type="molecule type" value="Genomic_DNA"/>
</dbReference>
<organism evidence="2 3">
    <name type="scientific">Deinococcus rubellus</name>
    <dbReference type="NCBI Taxonomy" id="1889240"/>
    <lineage>
        <taxon>Bacteria</taxon>
        <taxon>Thermotogati</taxon>
        <taxon>Deinococcota</taxon>
        <taxon>Deinococci</taxon>
        <taxon>Deinococcales</taxon>
        <taxon>Deinococcaceae</taxon>
        <taxon>Deinococcus</taxon>
    </lineage>
</organism>
<sequence>MSARLGLGLAALGRPGYINLGHAEDLGPENGVADLRARSHVLLDAAWDAGLRWFDAARSYGLAEQFLGEWLARHPERRQQLIVSSKWGYTYVADWRSDAEQHEVKDHSPGTFERQWPETLAALGSPPDLYLIHSVTPDSPALGDAALLARLDVLAERGVTVGLSVSGSRQADTIRAALALGWPFAAVQATWNVLEPSAGETLAEAKAAGWQVIVKEALANGRLTARGDVPGLNALSAESEVAPDALALAAALVQPWADVILSGASTRAQLESNLGAAHLVGADLTGLAGLAESPEHYWHTRAGLAWN</sequence>
<dbReference type="PANTHER" id="PTHR43312:SF1">
    <property type="entry name" value="NADP-DEPENDENT OXIDOREDUCTASE DOMAIN-CONTAINING PROTEIN"/>
    <property type="match status" value="1"/>
</dbReference>